<comment type="caution">
    <text evidence="1">The sequence shown here is derived from an EMBL/GenBank/DDBJ whole genome shotgun (WGS) entry which is preliminary data.</text>
</comment>
<proteinExistence type="predicted"/>
<evidence type="ECO:0000313" key="1">
    <source>
        <dbReference type="EMBL" id="GHF71805.1"/>
    </source>
</evidence>
<dbReference type="EMBL" id="BNCJ01000029">
    <property type="protein sequence ID" value="GHF71805.1"/>
    <property type="molecule type" value="Genomic_DNA"/>
</dbReference>
<dbReference type="AlphaFoldDB" id="A0A8J3MAQ5"/>
<name>A0A8J3MAQ5_9RHOB</name>
<organism evidence="1 2">
    <name type="scientific">Seohaeicola zhoushanensis</name>
    <dbReference type="NCBI Taxonomy" id="1569283"/>
    <lineage>
        <taxon>Bacteria</taxon>
        <taxon>Pseudomonadati</taxon>
        <taxon>Pseudomonadota</taxon>
        <taxon>Alphaproteobacteria</taxon>
        <taxon>Rhodobacterales</taxon>
        <taxon>Roseobacteraceae</taxon>
        <taxon>Seohaeicola</taxon>
    </lineage>
</organism>
<gene>
    <name evidence="1" type="ORF">GCM10017056_48360</name>
</gene>
<dbReference type="RefSeq" id="WP_189682709.1">
    <property type="nucleotide sequence ID" value="NZ_BNCJ01000029.1"/>
</dbReference>
<reference evidence="1" key="2">
    <citation type="submission" date="2020-09" db="EMBL/GenBank/DDBJ databases">
        <authorList>
            <person name="Sun Q."/>
            <person name="Kim S."/>
        </authorList>
    </citation>
    <scope>NUCLEOTIDE SEQUENCE</scope>
    <source>
        <strain evidence="1">KCTC 42650</strain>
    </source>
</reference>
<dbReference type="Proteomes" id="UP000626220">
    <property type="component" value="Unassembled WGS sequence"/>
</dbReference>
<sequence length="162" mass="18324">MLNYRFPSASEFTEVLTTGRADIGENIHIALDPDRGIIKLEPEESFRLIFEPSSPAPRWVELGIALPDKGWLECRSIHVKYMACAQKPARVRVALRLHRSDGFYDHFSGLDNEVHGIPEHVSADFVMSAQLLEHAQKCDLHLFFESAANVFDLHDLVVTGLR</sequence>
<reference evidence="1" key="1">
    <citation type="journal article" date="2014" name="Int. J. Syst. Evol. Microbiol.">
        <title>Complete genome sequence of Corynebacterium casei LMG S-19264T (=DSM 44701T), isolated from a smear-ripened cheese.</title>
        <authorList>
            <consortium name="US DOE Joint Genome Institute (JGI-PGF)"/>
            <person name="Walter F."/>
            <person name="Albersmeier A."/>
            <person name="Kalinowski J."/>
            <person name="Ruckert C."/>
        </authorList>
    </citation>
    <scope>NUCLEOTIDE SEQUENCE</scope>
    <source>
        <strain evidence="1">KCTC 42650</strain>
    </source>
</reference>
<accession>A0A8J3MAQ5</accession>
<keyword evidence="2" id="KW-1185">Reference proteome</keyword>
<evidence type="ECO:0000313" key="2">
    <source>
        <dbReference type="Proteomes" id="UP000626220"/>
    </source>
</evidence>
<protein>
    <submittedName>
        <fullName evidence="1">Uncharacterized protein</fullName>
    </submittedName>
</protein>